<keyword evidence="3" id="KW-0731">Sigma factor</keyword>
<dbReference type="AlphaFoldDB" id="A0A7G9GSZ9"/>
<dbReference type="GO" id="GO:0006352">
    <property type="term" value="P:DNA-templated transcription initiation"/>
    <property type="evidence" value="ECO:0007669"/>
    <property type="project" value="InterPro"/>
</dbReference>
<evidence type="ECO:0000256" key="4">
    <source>
        <dbReference type="ARBA" id="ARBA00023163"/>
    </source>
</evidence>
<dbReference type="Proteomes" id="UP000515856">
    <property type="component" value="Chromosome"/>
</dbReference>
<dbReference type="PANTHER" id="PTHR43133">
    <property type="entry name" value="RNA POLYMERASE ECF-TYPE SIGMA FACTO"/>
    <property type="match status" value="1"/>
</dbReference>
<dbReference type="RefSeq" id="WP_117454934.1">
    <property type="nucleotide sequence ID" value="NZ_CP060636.1"/>
</dbReference>
<name>A0A7G9GSZ9_9FIRM</name>
<dbReference type="Pfam" id="PF08281">
    <property type="entry name" value="Sigma70_r4_2"/>
    <property type="match status" value="1"/>
</dbReference>
<dbReference type="EMBL" id="CP060636">
    <property type="protein sequence ID" value="QNM13931.1"/>
    <property type="molecule type" value="Genomic_DNA"/>
</dbReference>
<keyword evidence="2" id="KW-0805">Transcription regulation</keyword>
<dbReference type="Gene3D" id="1.10.10.10">
    <property type="entry name" value="Winged helix-like DNA-binding domain superfamily/Winged helix DNA-binding domain"/>
    <property type="match status" value="1"/>
</dbReference>
<dbReference type="PANTHER" id="PTHR43133:SF60">
    <property type="entry name" value="RNA POLYMERASE SIGMA FACTOR SIGV"/>
    <property type="match status" value="1"/>
</dbReference>
<sequence>MDKQEEMLCETIDDFIDRYGNMVYRVVLQHMQHEADAQDVLQDSFVKIMNAKRPEFENVYKEKAWVLRIAINTCKDHWKHERIRKTVELKDQYAQEETYTPLVVLPYVKKLPQKYRDVVYLFYYEEYSVKEIASILGKKEATILTWLRRARKCLKEMLEGSDIYEEI</sequence>
<evidence type="ECO:0000259" key="5">
    <source>
        <dbReference type="Pfam" id="PF04542"/>
    </source>
</evidence>
<keyword evidence="4" id="KW-0804">Transcription</keyword>
<dbReference type="InterPro" id="IPR013324">
    <property type="entry name" value="RNA_pol_sigma_r3/r4-like"/>
</dbReference>
<dbReference type="InterPro" id="IPR014284">
    <property type="entry name" value="RNA_pol_sigma-70_dom"/>
</dbReference>
<dbReference type="Gene3D" id="1.10.1740.10">
    <property type="match status" value="1"/>
</dbReference>
<proteinExistence type="inferred from homology"/>
<evidence type="ECO:0000256" key="3">
    <source>
        <dbReference type="ARBA" id="ARBA00023082"/>
    </source>
</evidence>
<dbReference type="CDD" id="cd06171">
    <property type="entry name" value="Sigma70_r4"/>
    <property type="match status" value="1"/>
</dbReference>
<evidence type="ECO:0000313" key="7">
    <source>
        <dbReference type="EMBL" id="QNM13931.1"/>
    </source>
</evidence>
<keyword evidence="8" id="KW-1185">Reference proteome</keyword>
<evidence type="ECO:0000256" key="1">
    <source>
        <dbReference type="ARBA" id="ARBA00010641"/>
    </source>
</evidence>
<evidence type="ECO:0000313" key="8">
    <source>
        <dbReference type="Proteomes" id="UP000515856"/>
    </source>
</evidence>
<dbReference type="Pfam" id="PF04542">
    <property type="entry name" value="Sigma70_r2"/>
    <property type="match status" value="1"/>
</dbReference>
<evidence type="ECO:0000256" key="2">
    <source>
        <dbReference type="ARBA" id="ARBA00023015"/>
    </source>
</evidence>
<dbReference type="InterPro" id="IPR036388">
    <property type="entry name" value="WH-like_DNA-bd_sf"/>
</dbReference>
<protein>
    <submittedName>
        <fullName evidence="7">Sigma-70 family RNA polymerase sigma factor</fullName>
    </submittedName>
</protein>
<dbReference type="KEGG" id="ehn:H9Q80_08335"/>
<evidence type="ECO:0000259" key="6">
    <source>
        <dbReference type="Pfam" id="PF08281"/>
    </source>
</evidence>
<dbReference type="SUPFAM" id="SSF88946">
    <property type="entry name" value="Sigma2 domain of RNA polymerase sigma factors"/>
    <property type="match status" value="1"/>
</dbReference>
<accession>A0A7G9GSZ9</accession>
<dbReference type="GO" id="GO:0016987">
    <property type="term" value="F:sigma factor activity"/>
    <property type="evidence" value="ECO:0007669"/>
    <property type="project" value="UniProtKB-KW"/>
</dbReference>
<dbReference type="InterPro" id="IPR013325">
    <property type="entry name" value="RNA_pol_sigma_r2"/>
</dbReference>
<dbReference type="GO" id="GO:0003677">
    <property type="term" value="F:DNA binding"/>
    <property type="evidence" value="ECO:0007669"/>
    <property type="project" value="InterPro"/>
</dbReference>
<dbReference type="InterPro" id="IPR013249">
    <property type="entry name" value="RNA_pol_sigma70_r4_t2"/>
</dbReference>
<gene>
    <name evidence="7" type="ORF">H9Q80_08335</name>
</gene>
<dbReference type="InterPro" id="IPR039425">
    <property type="entry name" value="RNA_pol_sigma-70-like"/>
</dbReference>
<dbReference type="SUPFAM" id="SSF88659">
    <property type="entry name" value="Sigma3 and sigma4 domains of RNA polymerase sigma factors"/>
    <property type="match status" value="1"/>
</dbReference>
<reference evidence="7 8" key="1">
    <citation type="submission" date="2020-08" db="EMBL/GenBank/DDBJ databases">
        <authorList>
            <person name="Liu C."/>
            <person name="Sun Q."/>
        </authorList>
    </citation>
    <scope>NUCLEOTIDE SEQUENCE [LARGE SCALE GENOMIC DNA]</scope>
    <source>
        <strain evidence="7 8">NSJ-61</strain>
    </source>
</reference>
<comment type="similarity">
    <text evidence="1">Belongs to the sigma-70 factor family. ECF subfamily.</text>
</comment>
<feature type="domain" description="RNA polymerase sigma-70 region 2" evidence="5">
    <location>
        <begin position="16"/>
        <end position="82"/>
    </location>
</feature>
<organism evidence="7 8">
    <name type="scientific">[Eubacterium] hominis</name>
    <dbReference type="NCBI Taxonomy" id="2764325"/>
    <lineage>
        <taxon>Bacteria</taxon>
        <taxon>Bacillati</taxon>
        <taxon>Bacillota</taxon>
        <taxon>Erysipelotrichia</taxon>
        <taxon>Erysipelotrichales</taxon>
        <taxon>Erysipelotrichaceae</taxon>
        <taxon>Amedibacillus</taxon>
    </lineage>
</organism>
<dbReference type="NCBIfam" id="TIGR02937">
    <property type="entry name" value="sigma70-ECF"/>
    <property type="match status" value="1"/>
</dbReference>
<feature type="domain" description="RNA polymerase sigma factor 70 region 4 type 2" evidence="6">
    <location>
        <begin position="109"/>
        <end position="154"/>
    </location>
</feature>
<dbReference type="InterPro" id="IPR007627">
    <property type="entry name" value="RNA_pol_sigma70_r2"/>
</dbReference>